<reference evidence="3 4" key="1">
    <citation type="journal article" date="2013" name="PLoS ONE">
        <title>Genome-Wide Relatedness of Treponema pedis, from Gingiva and Necrotic Skin Lesions of Pigs, with the Human Oral Pathogen Treponema denticola.</title>
        <authorList>
            <person name="Svartstrom O."/>
            <person name="Mushtaq M."/>
            <person name="Pringle M."/>
            <person name="Segerman B."/>
        </authorList>
    </citation>
    <scope>NUCLEOTIDE SEQUENCE [LARGE SCALE GENOMIC DNA]</scope>
    <source>
        <strain evidence="3">T A4</strain>
    </source>
</reference>
<evidence type="ECO:0000313" key="3">
    <source>
        <dbReference type="EMBL" id="AGT44473.1"/>
    </source>
</evidence>
<dbReference type="Gene3D" id="3.40.50.150">
    <property type="entry name" value="Vaccinia Virus protein VP39"/>
    <property type="match status" value="1"/>
</dbReference>
<dbReference type="EMBL" id="CP004120">
    <property type="protein sequence ID" value="AGT44473.1"/>
    <property type="molecule type" value="Genomic_DNA"/>
</dbReference>
<dbReference type="HOGENOM" id="CLU_037990_10_2_12"/>
<accession>S6A130</accession>
<protein>
    <recommendedName>
        <fullName evidence="2">Methyltransferase domain-containing protein</fullName>
    </recommendedName>
</protein>
<keyword evidence="1" id="KW-0808">Transferase</keyword>
<organism evidence="3 4">
    <name type="scientific">Treponema pedis str. T A4</name>
    <dbReference type="NCBI Taxonomy" id="1291379"/>
    <lineage>
        <taxon>Bacteria</taxon>
        <taxon>Pseudomonadati</taxon>
        <taxon>Spirochaetota</taxon>
        <taxon>Spirochaetia</taxon>
        <taxon>Spirochaetales</taxon>
        <taxon>Treponemataceae</taxon>
        <taxon>Treponema</taxon>
    </lineage>
</organism>
<dbReference type="InterPro" id="IPR029063">
    <property type="entry name" value="SAM-dependent_MTases_sf"/>
</dbReference>
<dbReference type="Proteomes" id="UP000015620">
    <property type="component" value="Chromosome"/>
</dbReference>
<evidence type="ECO:0000256" key="1">
    <source>
        <dbReference type="ARBA" id="ARBA00022679"/>
    </source>
</evidence>
<dbReference type="GO" id="GO:0016740">
    <property type="term" value="F:transferase activity"/>
    <property type="evidence" value="ECO:0007669"/>
    <property type="project" value="UniProtKB-KW"/>
</dbReference>
<dbReference type="AlphaFoldDB" id="S6A130"/>
<dbReference type="PATRIC" id="fig|1291379.3.peg.1971"/>
<dbReference type="Pfam" id="PF13649">
    <property type="entry name" value="Methyltransf_25"/>
    <property type="match status" value="1"/>
</dbReference>
<dbReference type="SUPFAM" id="SSF53335">
    <property type="entry name" value="S-adenosyl-L-methionine-dependent methyltransferases"/>
    <property type="match status" value="1"/>
</dbReference>
<dbReference type="InterPro" id="IPR041698">
    <property type="entry name" value="Methyltransf_25"/>
</dbReference>
<dbReference type="STRING" id="1291379.TPE_1999"/>
<proteinExistence type="predicted"/>
<evidence type="ECO:0000313" key="4">
    <source>
        <dbReference type="Proteomes" id="UP000015620"/>
    </source>
</evidence>
<dbReference type="PANTHER" id="PTHR43861">
    <property type="entry name" value="TRANS-ACONITATE 2-METHYLTRANSFERASE-RELATED"/>
    <property type="match status" value="1"/>
</dbReference>
<dbReference type="KEGG" id="tped:TPE_1999"/>
<keyword evidence="4" id="KW-1185">Reference proteome</keyword>
<sequence>MSGTKSAGKSFNFMEEKTHIIDFFNELANRWDDIAENNERSIDFIVEYADLKPECTVLDIGCGTGILESRILKFNPKKILAIDISMNMILKAKQKFKDSRIEFLNADIYTLCENGFDRAFIFNAYPHFIEKENLAEKLYGCLKQNGRFIIAHDHSRHEVNSRHDKTIKREASVSFELKSAEEEAVIWKKFFKIDTLIDKENLYMISGVKNNIFTATFV</sequence>
<evidence type="ECO:0000259" key="2">
    <source>
        <dbReference type="Pfam" id="PF13649"/>
    </source>
</evidence>
<dbReference type="CDD" id="cd02440">
    <property type="entry name" value="AdoMet_MTases"/>
    <property type="match status" value="1"/>
</dbReference>
<feature type="domain" description="Methyltransferase" evidence="2">
    <location>
        <begin position="57"/>
        <end position="146"/>
    </location>
</feature>
<name>S6A130_9SPIR</name>
<gene>
    <name evidence="3" type="ORF">TPE_1999</name>
</gene>